<dbReference type="Pfam" id="PF22513">
    <property type="entry name" value="FitA-like_RHH"/>
    <property type="match status" value="1"/>
</dbReference>
<proteinExistence type="predicted"/>
<dbReference type="RefSeq" id="WP_136434761.1">
    <property type="nucleotide sequence ID" value="NZ_JAAWMV010000007.1"/>
</dbReference>
<name>A0A4S4G2B0_9ACTN</name>
<evidence type="ECO:0000313" key="3">
    <source>
        <dbReference type="Proteomes" id="UP000308978"/>
    </source>
</evidence>
<dbReference type="AlphaFoldDB" id="A0A4S4G2B0"/>
<comment type="caution">
    <text evidence="2">The sequence shown here is derived from an EMBL/GenBank/DDBJ whole genome shotgun (WGS) entry which is preliminary data.</text>
</comment>
<dbReference type="InterPro" id="IPR010985">
    <property type="entry name" value="Ribbon_hlx_hlx"/>
</dbReference>
<dbReference type="Gene3D" id="1.10.1220.10">
    <property type="entry name" value="Met repressor-like"/>
    <property type="match status" value="1"/>
</dbReference>
<gene>
    <name evidence="2" type="ORF">E5986_07660</name>
</gene>
<evidence type="ECO:0000259" key="1">
    <source>
        <dbReference type="Pfam" id="PF22513"/>
    </source>
</evidence>
<feature type="domain" description="Antitoxin FitA-like ribbon-helix-helix" evidence="1">
    <location>
        <begin position="2"/>
        <end position="30"/>
    </location>
</feature>
<protein>
    <recommendedName>
        <fullName evidence="1">Antitoxin FitA-like ribbon-helix-helix domain-containing protein</fullName>
    </recommendedName>
</protein>
<dbReference type="Proteomes" id="UP000308978">
    <property type="component" value="Unassembled WGS sequence"/>
</dbReference>
<dbReference type="InterPro" id="IPR053853">
    <property type="entry name" value="FitA-like_RHH"/>
</dbReference>
<evidence type="ECO:0000313" key="2">
    <source>
        <dbReference type="EMBL" id="THG36938.1"/>
    </source>
</evidence>
<dbReference type="SUPFAM" id="SSF47598">
    <property type="entry name" value="Ribbon-helix-helix"/>
    <property type="match status" value="1"/>
</dbReference>
<dbReference type="GO" id="GO:0006355">
    <property type="term" value="P:regulation of DNA-templated transcription"/>
    <property type="evidence" value="ECO:0007669"/>
    <property type="project" value="InterPro"/>
</dbReference>
<sequence>MPALQVREFPEELYEELRAYAALHHRSMAQQTVAAVDRMIHGDAGSERSKGARFVSFESSAERERRLEKRRGIFARAEERRRVAACLMPEPSALLAEARAERDARFDELAAEIAGERR</sequence>
<dbReference type="InterPro" id="IPR013321">
    <property type="entry name" value="Arc_rbn_hlx_hlx"/>
</dbReference>
<accession>A0A4S4G2B0</accession>
<reference evidence="2 3" key="1">
    <citation type="submission" date="2019-04" db="EMBL/GenBank/DDBJ databases">
        <title>Microbes associate with the intestines of laboratory mice.</title>
        <authorList>
            <person name="Navarre W."/>
            <person name="Wong E."/>
            <person name="Huang K.C."/>
            <person name="Tropini C."/>
            <person name="Ng K."/>
            <person name="Yu B."/>
        </authorList>
    </citation>
    <scope>NUCLEOTIDE SEQUENCE [LARGE SCALE GENOMIC DNA]</scope>
    <source>
        <strain evidence="2 3">NM80_B27</strain>
    </source>
</reference>
<dbReference type="EMBL" id="SSTJ01000009">
    <property type="protein sequence ID" value="THG36938.1"/>
    <property type="molecule type" value="Genomic_DNA"/>
</dbReference>
<organism evidence="2 3">
    <name type="scientific">Adlercreutzia caecimuris</name>
    <dbReference type="NCBI Taxonomy" id="671266"/>
    <lineage>
        <taxon>Bacteria</taxon>
        <taxon>Bacillati</taxon>
        <taxon>Actinomycetota</taxon>
        <taxon>Coriobacteriia</taxon>
        <taxon>Eggerthellales</taxon>
        <taxon>Eggerthellaceae</taxon>
        <taxon>Adlercreutzia</taxon>
    </lineage>
</organism>